<evidence type="ECO:0000313" key="3">
    <source>
        <dbReference type="Proteomes" id="UP001165498"/>
    </source>
</evidence>
<name>A0ABT1QLA8_9GAMM</name>
<accession>A0ABT1QLA8</accession>
<dbReference type="RefSeq" id="WP_255910394.1">
    <property type="nucleotide sequence ID" value="NZ_JANFQO010000001.1"/>
</dbReference>
<keyword evidence="3" id="KW-1185">Reference proteome</keyword>
<protein>
    <recommendedName>
        <fullName evidence="4">Allene oxide cyclase barrel-like domain-containing protein</fullName>
    </recommendedName>
</protein>
<feature type="signal peptide" evidence="1">
    <location>
        <begin position="1"/>
        <end position="21"/>
    </location>
</feature>
<evidence type="ECO:0008006" key="4">
    <source>
        <dbReference type="Google" id="ProtNLM"/>
    </source>
</evidence>
<dbReference type="EMBL" id="JANFQO010000001">
    <property type="protein sequence ID" value="MCQ4163321.1"/>
    <property type="molecule type" value="Genomic_DNA"/>
</dbReference>
<gene>
    <name evidence="2" type="ORF">NM961_01230</name>
</gene>
<comment type="caution">
    <text evidence="2">The sequence shown here is derived from an EMBL/GenBank/DDBJ whole genome shotgun (WGS) entry which is preliminary data.</text>
</comment>
<dbReference type="Proteomes" id="UP001165498">
    <property type="component" value="Unassembled WGS sequence"/>
</dbReference>
<feature type="chain" id="PRO_5045405860" description="Allene oxide cyclase barrel-like domain-containing protein" evidence="1">
    <location>
        <begin position="22"/>
        <end position="165"/>
    </location>
</feature>
<reference evidence="2" key="1">
    <citation type="submission" date="2022-07" db="EMBL/GenBank/DDBJ databases">
        <title>Tahibacter sp., a new gammaproteobacterium isolated from the silt sample collected at pig farm.</title>
        <authorList>
            <person name="Chen H."/>
        </authorList>
    </citation>
    <scope>NUCLEOTIDE SEQUENCE</scope>
    <source>
        <strain evidence="2">P2K</strain>
    </source>
</reference>
<evidence type="ECO:0000313" key="2">
    <source>
        <dbReference type="EMBL" id="MCQ4163321.1"/>
    </source>
</evidence>
<sequence>MKHTTATCLALALLLAAQAAAADDTDPNSHQPRCRPLRGLIVDSQVTEGCTSPNGFCAAGTVDANQGFNGTTYFVMDGAVRGPASAPGTLGTSGLLTYTLRHGTLIVRESGLSGLRVGTDGYFAAFQQVLSGTGRYEGATGYAYVLGQALPDHFEAEIQGELCTR</sequence>
<proteinExistence type="predicted"/>
<organism evidence="2 3">
    <name type="scientific">Tahibacter harae</name>
    <dbReference type="NCBI Taxonomy" id="2963937"/>
    <lineage>
        <taxon>Bacteria</taxon>
        <taxon>Pseudomonadati</taxon>
        <taxon>Pseudomonadota</taxon>
        <taxon>Gammaproteobacteria</taxon>
        <taxon>Lysobacterales</taxon>
        <taxon>Rhodanobacteraceae</taxon>
        <taxon>Tahibacter</taxon>
    </lineage>
</organism>
<keyword evidence="1" id="KW-0732">Signal</keyword>
<evidence type="ECO:0000256" key="1">
    <source>
        <dbReference type="SAM" id="SignalP"/>
    </source>
</evidence>